<keyword evidence="1" id="KW-0378">Hydrolase</keyword>
<dbReference type="Gene3D" id="3.40.720.10">
    <property type="entry name" value="Alkaline Phosphatase, subunit A"/>
    <property type="match status" value="1"/>
</dbReference>
<evidence type="ECO:0000256" key="3">
    <source>
        <dbReference type="SAM" id="SignalP"/>
    </source>
</evidence>
<gene>
    <name evidence="4" type="ORF">ACFOZ4_36140</name>
</gene>
<dbReference type="Proteomes" id="UP001595816">
    <property type="component" value="Unassembled WGS sequence"/>
</dbReference>
<reference evidence="5" key="1">
    <citation type="journal article" date="2019" name="Int. J. Syst. Evol. Microbiol.">
        <title>The Global Catalogue of Microorganisms (GCM) 10K type strain sequencing project: providing services to taxonomists for standard genome sequencing and annotation.</title>
        <authorList>
            <consortium name="The Broad Institute Genomics Platform"/>
            <consortium name="The Broad Institute Genome Sequencing Center for Infectious Disease"/>
            <person name="Wu L."/>
            <person name="Ma J."/>
        </authorList>
    </citation>
    <scope>NUCLEOTIDE SEQUENCE [LARGE SCALE GENOMIC DNA]</scope>
    <source>
        <strain evidence="5">CGMCC 4.7289</strain>
    </source>
</reference>
<proteinExistence type="predicted"/>
<dbReference type="RefSeq" id="WP_253762716.1">
    <property type="nucleotide sequence ID" value="NZ_JAMZDZ010000001.1"/>
</dbReference>
<keyword evidence="3" id="KW-0732">Signal</keyword>
<keyword evidence="2" id="KW-0843">Virulence</keyword>
<evidence type="ECO:0000256" key="2">
    <source>
        <dbReference type="ARBA" id="ARBA00023026"/>
    </source>
</evidence>
<dbReference type="PANTHER" id="PTHR31956:SF1">
    <property type="entry name" value="NON-SPECIFIC PHOSPHOLIPASE C1"/>
    <property type="match status" value="1"/>
</dbReference>
<dbReference type="InterPro" id="IPR007312">
    <property type="entry name" value="Phosphoesterase"/>
</dbReference>
<name>A0ABV8M0H4_9ACTN</name>
<dbReference type="InterPro" id="IPR017850">
    <property type="entry name" value="Alkaline_phosphatase_core_sf"/>
</dbReference>
<evidence type="ECO:0000256" key="1">
    <source>
        <dbReference type="ARBA" id="ARBA00022801"/>
    </source>
</evidence>
<keyword evidence="5" id="KW-1185">Reference proteome</keyword>
<evidence type="ECO:0000313" key="5">
    <source>
        <dbReference type="Proteomes" id="UP001595816"/>
    </source>
</evidence>
<dbReference type="EMBL" id="JBHSAY010000028">
    <property type="protein sequence ID" value="MFC4136068.1"/>
    <property type="molecule type" value="Genomic_DNA"/>
</dbReference>
<evidence type="ECO:0000313" key="4">
    <source>
        <dbReference type="EMBL" id="MFC4136068.1"/>
    </source>
</evidence>
<protein>
    <submittedName>
        <fullName evidence="4">Alkaline phosphatase family protein</fullName>
    </submittedName>
</protein>
<dbReference type="SUPFAM" id="SSF53649">
    <property type="entry name" value="Alkaline phosphatase-like"/>
    <property type="match status" value="1"/>
</dbReference>
<organism evidence="4 5">
    <name type="scientific">Hamadaea flava</name>
    <dbReference type="NCBI Taxonomy" id="1742688"/>
    <lineage>
        <taxon>Bacteria</taxon>
        <taxon>Bacillati</taxon>
        <taxon>Actinomycetota</taxon>
        <taxon>Actinomycetes</taxon>
        <taxon>Micromonosporales</taxon>
        <taxon>Micromonosporaceae</taxon>
        <taxon>Hamadaea</taxon>
    </lineage>
</organism>
<sequence length="302" mass="32175">MTVKRLTVVLAAVVTLGVAGGAYALQHGPGNGPDQSAGRGPDPVPAAVTAAAVPRPDHVVLVMFENKKYSSINGSSSAPYFNSLAAQGAKFTKSFAITHPSQPNYIALFSGSAQGVTDDSCPRTFTGKENLGHQLIAAGLSFTGYSEAMPSDGYTGCSSGTYRRKHNSWVDFDNVPAASNLRYSKFPTDFTTLPTVSFVTPDMCNDMHDCSVGTGDTWLKAKLDAYAQWAKTHNSLLIVTFDEDSGTSVNQIFTAFVGQHVKVGSYAETINHYTVLRTIEDAYGLTPINNAASATPITDIWQ</sequence>
<dbReference type="Pfam" id="PF04185">
    <property type="entry name" value="Phosphoesterase"/>
    <property type="match status" value="1"/>
</dbReference>
<feature type="signal peptide" evidence="3">
    <location>
        <begin position="1"/>
        <end position="24"/>
    </location>
</feature>
<dbReference type="PANTHER" id="PTHR31956">
    <property type="entry name" value="NON-SPECIFIC PHOSPHOLIPASE C4-RELATED"/>
    <property type="match status" value="1"/>
</dbReference>
<accession>A0ABV8M0H4</accession>
<feature type="chain" id="PRO_5046910100" evidence="3">
    <location>
        <begin position="25"/>
        <end position="302"/>
    </location>
</feature>
<comment type="caution">
    <text evidence="4">The sequence shown here is derived from an EMBL/GenBank/DDBJ whole genome shotgun (WGS) entry which is preliminary data.</text>
</comment>